<reference evidence="1" key="1">
    <citation type="submission" date="2022-03" db="EMBL/GenBank/DDBJ databases">
        <title>A functionally conserved STORR gene fusion in Papaver species that diverged 16.8 million years ago.</title>
        <authorList>
            <person name="Catania T."/>
        </authorList>
    </citation>
    <scope>NUCLEOTIDE SEQUENCE</scope>
    <source>
        <strain evidence="1">S-191538</strain>
    </source>
</reference>
<sequence>GETSLAVATLQRLGEDIEVSLKQLLFGTVRRSLRMQIAEELKRYGYLGPHEWKMLERIALIE</sequence>
<protein>
    <submittedName>
        <fullName evidence="1">Uncharacterized protein</fullName>
    </submittedName>
</protein>
<dbReference type="InterPro" id="IPR028103">
    <property type="entry name" value="Spatacsin"/>
</dbReference>
<dbReference type="EMBL" id="JAJJMA010076404">
    <property type="protein sequence ID" value="MCL7028166.1"/>
    <property type="molecule type" value="Genomic_DNA"/>
</dbReference>
<name>A0AA41S3W1_PAPNU</name>
<comment type="caution">
    <text evidence="1">The sequence shown here is derived from an EMBL/GenBank/DDBJ whole genome shotgun (WGS) entry which is preliminary data.</text>
</comment>
<dbReference type="PANTHER" id="PTHR13650">
    <property type="entry name" value="SPATACSIN"/>
    <property type="match status" value="1"/>
</dbReference>
<feature type="non-terminal residue" evidence="1">
    <location>
        <position position="62"/>
    </location>
</feature>
<evidence type="ECO:0000313" key="1">
    <source>
        <dbReference type="EMBL" id="MCL7028166.1"/>
    </source>
</evidence>
<dbReference type="GO" id="GO:0005737">
    <property type="term" value="C:cytoplasm"/>
    <property type="evidence" value="ECO:0007669"/>
    <property type="project" value="TreeGrafter"/>
</dbReference>
<accession>A0AA41S3W1</accession>
<dbReference type="Proteomes" id="UP001177140">
    <property type="component" value="Unassembled WGS sequence"/>
</dbReference>
<keyword evidence="2" id="KW-1185">Reference proteome</keyword>
<proteinExistence type="predicted"/>
<gene>
    <name evidence="1" type="ORF">MKW94_011517</name>
</gene>
<evidence type="ECO:0000313" key="2">
    <source>
        <dbReference type="Proteomes" id="UP001177140"/>
    </source>
</evidence>
<organism evidence="1 2">
    <name type="scientific">Papaver nudicaule</name>
    <name type="common">Iceland poppy</name>
    <dbReference type="NCBI Taxonomy" id="74823"/>
    <lineage>
        <taxon>Eukaryota</taxon>
        <taxon>Viridiplantae</taxon>
        <taxon>Streptophyta</taxon>
        <taxon>Embryophyta</taxon>
        <taxon>Tracheophyta</taxon>
        <taxon>Spermatophyta</taxon>
        <taxon>Magnoliopsida</taxon>
        <taxon>Ranunculales</taxon>
        <taxon>Papaveraceae</taxon>
        <taxon>Papaveroideae</taxon>
        <taxon>Papaver</taxon>
    </lineage>
</organism>
<feature type="non-terminal residue" evidence="1">
    <location>
        <position position="1"/>
    </location>
</feature>
<dbReference type="PANTHER" id="PTHR13650:SF0">
    <property type="entry name" value="SPATACSIN"/>
    <property type="match status" value="1"/>
</dbReference>
<dbReference type="AlphaFoldDB" id="A0AA41S3W1"/>